<evidence type="ECO:0000256" key="1">
    <source>
        <dbReference type="SAM" id="MobiDB-lite"/>
    </source>
</evidence>
<evidence type="ECO:0000259" key="2">
    <source>
        <dbReference type="Pfam" id="PF01548"/>
    </source>
</evidence>
<feature type="domain" description="Transposase IS110-like N-terminal" evidence="2">
    <location>
        <begin position="11"/>
        <end position="167"/>
    </location>
</feature>
<proteinExistence type="predicted"/>
<protein>
    <recommendedName>
        <fullName evidence="2">Transposase IS110-like N-terminal domain-containing protein</fullName>
    </recommendedName>
</protein>
<dbReference type="PANTHER" id="PTHR33055:SF3">
    <property type="entry name" value="PUTATIVE TRANSPOSASE FOR IS117-RELATED"/>
    <property type="match status" value="1"/>
</dbReference>
<feature type="region of interest" description="Disordered" evidence="1">
    <location>
        <begin position="246"/>
        <end position="286"/>
    </location>
</feature>
<dbReference type="GO" id="GO:0003677">
    <property type="term" value="F:DNA binding"/>
    <property type="evidence" value="ECO:0007669"/>
    <property type="project" value="InterPro"/>
</dbReference>
<sequence>MEVVVGQQLWAGVDAGKSEHHCVVIDGDGQRLLSQRVANDETVLLELIQAVITLADGGDVTWAIDLNHGGAALLITLLITHEQRLLYIPGRTVYHASGGYRGDGKTDAKDAAIIADQARMRRDLQPLRAGDEIAVDLRILTARRIDLVADRTRAINRLRAQLLEYFPALERAFDYGHSKAALILLTGYQTPDALRRAGVARLEAWLRKRKAYNATAVAATAIAAANAQHSTVPGQQIAAAMVARLGGDGPRHRNRRHRNDDRGPISPPPPRRDHPEHARIRRPARRRVLAATGGDMTTFDSVDRLAACPGWPRYREIPARQRQPQTPPPLRPPTAASLLPVGPDRHPHRPRLPDLLRPQEIRRQNPHPSHPRPGPPTPQRPVGNAPRPRRLPAHNYCCGRLTTSLRISFISDDPRVPGPLRR</sequence>
<dbReference type="GO" id="GO:0006313">
    <property type="term" value="P:DNA transposition"/>
    <property type="evidence" value="ECO:0007669"/>
    <property type="project" value="InterPro"/>
</dbReference>
<dbReference type="GO" id="GO:0004803">
    <property type="term" value="F:transposase activity"/>
    <property type="evidence" value="ECO:0007669"/>
    <property type="project" value="InterPro"/>
</dbReference>
<dbReference type="InterPro" id="IPR047650">
    <property type="entry name" value="Transpos_IS110"/>
</dbReference>
<comment type="caution">
    <text evidence="3">The sequence shown here is derived from an EMBL/GenBank/DDBJ whole genome shotgun (WGS) entry which is preliminary data.</text>
</comment>
<name>A0A7I9W7Q3_MYCAG</name>
<dbReference type="Proteomes" id="UP000465302">
    <property type="component" value="Unassembled WGS sequence"/>
</dbReference>
<organism evidence="3 4">
    <name type="scientific">Mycolicibacterium agri</name>
    <name type="common">Mycobacterium agri</name>
    <dbReference type="NCBI Taxonomy" id="36811"/>
    <lineage>
        <taxon>Bacteria</taxon>
        <taxon>Bacillati</taxon>
        <taxon>Actinomycetota</taxon>
        <taxon>Actinomycetes</taxon>
        <taxon>Mycobacteriales</taxon>
        <taxon>Mycobacteriaceae</taxon>
        <taxon>Mycolicibacterium</taxon>
    </lineage>
</organism>
<dbReference type="InterPro" id="IPR002525">
    <property type="entry name" value="Transp_IS110-like_N"/>
</dbReference>
<dbReference type="PANTHER" id="PTHR33055">
    <property type="entry name" value="TRANSPOSASE FOR INSERTION SEQUENCE ELEMENT IS1111A"/>
    <property type="match status" value="1"/>
</dbReference>
<accession>A0A7I9W7Q3</accession>
<dbReference type="Pfam" id="PF01548">
    <property type="entry name" value="DEDD_Tnp_IS110"/>
    <property type="match status" value="1"/>
</dbReference>
<feature type="region of interest" description="Disordered" evidence="1">
    <location>
        <begin position="315"/>
        <end position="394"/>
    </location>
</feature>
<dbReference type="EMBL" id="BLKS01000001">
    <property type="protein sequence ID" value="GFG53725.1"/>
    <property type="molecule type" value="Genomic_DNA"/>
</dbReference>
<feature type="compositionally biased region" description="Basic and acidic residues" evidence="1">
    <location>
        <begin position="351"/>
        <end position="363"/>
    </location>
</feature>
<gene>
    <name evidence="3" type="ORF">MAGR_51660</name>
</gene>
<dbReference type="AlphaFoldDB" id="A0A7I9W7Q3"/>
<evidence type="ECO:0000313" key="4">
    <source>
        <dbReference type="Proteomes" id="UP000465302"/>
    </source>
</evidence>
<reference evidence="3 4" key="1">
    <citation type="journal article" date="2019" name="Emerg. Microbes Infect.">
        <title>Comprehensive subspecies identification of 175 nontuberculous mycobacteria species based on 7547 genomic profiles.</title>
        <authorList>
            <person name="Matsumoto Y."/>
            <person name="Kinjo T."/>
            <person name="Motooka D."/>
            <person name="Nabeya D."/>
            <person name="Jung N."/>
            <person name="Uechi K."/>
            <person name="Horii T."/>
            <person name="Iida T."/>
            <person name="Fujita J."/>
            <person name="Nakamura S."/>
        </authorList>
    </citation>
    <scope>NUCLEOTIDE SEQUENCE [LARGE SCALE GENOMIC DNA]</scope>
    <source>
        <strain evidence="3 4">JCM 6377</strain>
    </source>
</reference>
<evidence type="ECO:0000313" key="3">
    <source>
        <dbReference type="EMBL" id="GFG53725.1"/>
    </source>
</evidence>